<gene>
    <name evidence="2" type="ORF">F3059_04450</name>
</gene>
<dbReference type="RefSeq" id="WP_151166893.1">
    <property type="nucleotide sequence ID" value="NZ_WACR01000003.1"/>
</dbReference>
<keyword evidence="1" id="KW-0732">Signal</keyword>
<evidence type="ECO:0000256" key="1">
    <source>
        <dbReference type="SAM" id="SignalP"/>
    </source>
</evidence>
<sequence length="242" mass="28485">MKFLSLISMLFLVGSTLAQKSPEIKVKGQVIGEGGETAFATLFVVNKRTRVGNFAEPNGSFQIKIRKNDTLLIGASGYKTFKLSFADSTYRDVYDVTVHLNKLSVQLKEVEVFAKRDLAEIYKDIEKLGYDEKEYKVTGINALESPITALYASLSRRERKKREAYRLINEDKKRKLLKELFQQYVDHDIIQLKEDEFYEFINFCNVSEEFMQKSTQYEFIQYVKMKYRLYKEVTKYDDYERY</sequence>
<keyword evidence="3" id="KW-1185">Reference proteome</keyword>
<feature type="chain" id="PRO_5026838372" description="Carboxypeptidase-like regulatory domain-containing protein" evidence="1">
    <location>
        <begin position="21"/>
        <end position="242"/>
    </location>
</feature>
<reference evidence="2 3" key="1">
    <citation type="submission" date="2019-09" db="EMBL/GenBank/DDBJ databases">
        <title>Genomes of Cryomorphaceae.</title>
        <authorList>
            <person name="Bowman J.P."/>
        </authorList>
    </citation>
    <scope>NUCLEOTIDE SEQUENCE [LARGE SCALE GENOMIC DNA]</scope>
    <source>
        <strain evidence="2 3">KCTC 52047</strain>
    </source>
</reference>
<dbReference type="Proteomes" id="UP000435357">
    <property type="component" value="Unassembled WGS sequence"/>
</dbReference>
<protein>
    <recommendedName>
        <fullName evidence="4">Carboxypeptidase-like regulatory domain-containing protein</fullName>
    </recommendedName>
</protein>
<proteinExistence type="predicted"/>
<feature type="signal peptide" evidence="1">
    <location>
        <begin position="1"/>
        <end position="20"/>
    </location>
</feature>
<accession>A0A6N6M669</accession>
<organism evidence="2 3">
    <name type="scientific">Salibacter halophilus</name>
    <dbReference type="NCBI Taxonomy" id="1803916"/>
    <lineage>
        <taxon>Bacteria</taxon>
        <taxon>Pseudomonadati</taxon>
        <taxon>Bacteroidota</taxon>
        <taxon>Flavobacteriia</taxon>
        <taxon>Flavobacteriales</taxon>
        <taxon>Salibacteraceae</taxon>
        <taxon>Salibacter</taxon>
    </lineage>
</organism>
<comment type="caution">
    <text evidence="2">The sequence shown here is derived from an EMBL/GenBank/DDBJ whole genome shotgun (WGS) entry which is preliminary data.</text>
</comment>
<name>A0A6N6M669_9FLAO</name>
<evidence type="ECO:0000313" key="2">
    <source>
        <dbReference type="EMBL" id="KAB1065211.1"/>
    </source>
</evidence>
<dbReference type="EMBL" id="WACR01000003">
    <property type="protein sequence ID" value="KAB1065211.1"/>
    <property type="molecule type" value="Genomic_DNA"/>
</dbReference>
<evidence type="ECO:0008006" key="4">
    <source>
        <dbReference type="Google" id="ProtNLM"/>
    </source>
</evidence>
<evidence type="ECO:0000313" key="3">
    <source>
        <dbReference type="Proteomes" id="UP000435357"/>
    </source>
</evidence>
<dbReference type="OrthoDB" id="714262at2"/>
<dbReference type="AlphaFoldDB" id="A0A6N6M669"/>